<dbReference type="SUPFAM" id="SSF53448">
    <property type="entry name" value="Nucleotide-diphospho-sugar transferases"/>
    <property type="match status" value="1"/>
</dbReference>
<feature type="domain" description="Glycosyltransferase 2-like" evidence="1">
    <location>
        <begin position="8"/>
        <end position="117"/>
    </location>
</feature>
<dbReference type="InterPro" id="IPR029044">
    <property type="entry name" value="Nucleotide-diphossugar_trans"/>
</dbReference>
<dbReference type="PANTHER" id="PTHR43685">
    <property type="entry name" value="GLYCOSYLTRANSFERASE"/>
    <property type="match status" value="1"/>
</dbReference>
<gene>
    <name evidence="2" type="ORF">GCM10023331_35690</name>
</gene>
<accession>A0ABP9DMI1</accession>
<dbReference type="CDD" id="cd00761">
    <property type="entry name" value="Glyco_tranf_GTA_type"/>
    <property type="match status" value="1"/>
</dbReference>
<dbReference type="EMBL" id="BAABJX010000057">
    <property type="protein sequence ID" value="GAA4847812.1"/>
    <property type="molecule type" value="Genomic_DNA"/>
</dbReference>
<dbReference type="Pfam" id="PF00535">
    <property type="entry name" value="Glycos_transf_2"/>
    <property type="match status" value="1"/>
</dbReference>
<name>A0ABP9DMI1_9BACT</name>
<dbReference type="Proteomes" id="UP001500298">
    <property type="component" value="Unassembled WGS sequence"/>
</dbReference>
<keyword evidence="3" id="KW-1185">Reference proteome</keyword>
<dbReference type="InterPro" id="IPR001173">
    <property type="entry name" value="Glyco_trans_2-like"/>
</dbReference>
<comment type="caution">
    <text evidence="2">The sequence shown here is derived from an EMBL/GenBank/DDBJ whole genome shotgun (WGS) entry which is preliminary data.</text>
</comment>
<dbReference type="RefSeq" id="WP_345374299.1">
    <property type="nucleotide sequence ID" value="NZ_BAABJX010000057.1"/>
</dbReference>
<proteinExistence type="predicted"/>
<evidence type="ECO:0000313" key="2">
    <source>
        <dbReference type="EMBL" id="GAA4847812.1"/>
    </source>
</evidence>
<sequence>MNHNALVTVIIPSFNTATLIGETLNSVLAQTYPYWECIVVDDGSMDGTQKIVKAYTKKDSRFRFYQRDRGPKGGSVCRNIGLERAKGDYLIFLDSDDLLLKTCLEKRVEIIEKCPDLDFIVFATGMFKNEVGDVKDVFNKASDEPPLHRIFRHEMPWQTTGPIWRKESLIQLDGFDERYPRLQDPELHTRALLKGFRYKCFFSICDHYYRIMPTVNRPSANTVLKGFLLYNQTFAHLAHNNELKSNLAQGFVVCFKVISERVYNTRLLLKYGAILLNNKVFHWKDFVALGLYELFTKFGFRHVIGLRKIHWGFYQYFLNLPKRRYNG</sequence>
<protein>
    <recommendedName>
        <fullName evidence="1">Glycosyltransferase 2-like domain-containing protein</fullName>
    </recommendedName>
</protein>
<evidence type="ECO:0000313" key="3">
    <source>
        <dbReference type="Proteomes" id="UP001500298"/>
    </source>
</evidence>
<dbReference type="PANTHER" id="PTHR43685:SF2">
    <property type="entry name" value="GLYCOSYLTRANSFERASE 2-LIKE DOMAIN-CONTAINING PROTEIN"/>
    <property type="match status" value="1"/>
</dbReference>
<evidence type="ECO:0000259" key="1">
    <source>
        <dbReference type="Pfam" id="PF00535"/>
    </source>
</evidence>
<dbReference type="Gene3D" id="3.90.550.10">
    <property type="entry name" value="Spore Coat Polysaccharide Biosynthesis Protein SpsA, Chain A"/>
    <property type="match status" value="1"/>
</dbReference>
<reference evidence="3" key="1">
    <citation type="journal article" date="2019" name="Int. J. Syst. Evol. Microbiol.">
        <title>The Global Catalogue of Microorganisms (GCM) 10K type strain sequencing project: providing services to taxonomists for standard genome sequencing and annotation.</title>
        <authorList>
            <consortium name="The Broad Institute Genomics Platform"/>
            <consortium name="The Broad Institute Genome Sequencing Center for Infectious Disease"/>
            <person name="Wu L."/>
            <person name="Ma J."/>
        </authorList>
    </citation>
    <scope>NUCLEOTIDE SEQUENCE [LARGE SCALE GENOMIC DNA]</scope>
    <source>
        <strain evidence="3">JCM 18326</strain>
    </source>
</reference>
<organism evidence="2 3">
    <name type="scientific">Algivirga pacifica</name>
    <dbReference type="NCBI Taxonomy" id="1162670"/>
    <lineage>
        <taxon>Bacteria</taxon>
        <taxon>Pseudomonadati</taxon>
        <taxon>Bacteroidota</taxon>
        <taxon>Cytophagia</taxon>
        <taxon>Cytophagales</taxon>
        <taxon>Flammeovirgaceae</taxon>
        <taxon>Algivirga</taxon>
    </lineage>
</organism>
<dbReference type="InterPro" id="IPR050834">
    <property type="entry name" value="Glycosyltransf_2"/>
</dbReference>